<dbReference type="EMBL" id="BALE01000010">
    <property type="protein sequence ID" value="GAN53581.1"/>
    <property type="molecule type" value="Genomic_DNA"/>
</dbReference>
<keyword evidence="1" id="KW-0812">Transmembrane</keyword>
<keyword evidence="1" id="KW-1133">Transmembrane helix</keyword>
<reference evidence="2 3" key="1">
    <citation type="submission" date="2012-10" db="EMBL/GenBank/DDBJ databases">
        <title>Genome sequencing of Tanticharoenia sakaeratensis NBRC 103193.</title>
        <authorList>
            <person name="Azuma Y."/>
            <person name="Hadano H."/>
            <person name="Hirakawa H."/>
            <person name="Matsushita K."/>
        </authorList>
    </citation>
    <scope>NUCLEOTIDE SEQUENCE [LARGE SCALE GENOMIC DNA]</scope>
    <source>
        <strain evidence="2 3">NBRC 103193</strain>
    </source>
</reference>
<protein>
    <submittedName>
        <fullName evidence="2">Uncharacterized protein</fullName>
    </submittedName>
</protein>
<dbReference type="AlphaFoldDB" id="A0A0D6MJB6"/>
<organism evidence="2 3">
    <name type="scientific">Tanticharoenia sakaeratensis NBRC 103193</name>
    <dbReference type="NCBI Taxonomy" id="1231623"/>
    <lineage>
        <taxon>Bacteria</taxon>
        <taxon>Pseudomonadati</taxon>
        <taxon>Pseudomonadota</taxon>
        <taxon>Alphaproteobacteria</taxon>
        <taxon>Acetobacterales</taxon>
        <taxon>Acetobacteraceae</taxon>
        <taxon>Tanticharoenia</taxon>
    </lineage>
</organism>
<evidence type="ECO:0000313" key="2">
    <source>
        <dbReference type="EMBL" id="GAN53581.1"/>
    </source>
</evidence>
<comment type="caution">
    <text evidence="2">The sequence shown here is derived from an EMBL/GenBank/DDBJ whole genome shotgun (WGS) entry which is preliminary data.</text>
</comment>
<proteinExistence type="predicted"/>
<keyword evidence="1" id="KW-0472">Membrane</keyword>
<dbReference type="Proteomes" id="UP000032679">
    <property type="component" value="Unassembled WGS sequence"/>
</dbReference>
<dbReference type="RefSeq" id="WP_264921613.1">
    <property type="nucleotide sequence ID" value="NZ_BALE01000010.1"/>
</dbReference>
<name>A0A0D6MJB6_9PROT</name>
<feature type="transmembrane region" description="Helical" evidence="1">
    <location>
        <begin position="21"/>
        <end position="42"/>
    </location>
</feature>
<gene>
    <name evidence="2" type="ORF">Tasa_010_128</name>
</gene>
<sequence length="43" mass="4791">MNVHVSTHTAREAFRAEPHKLLMGTCIAGATLFWGVALWVGYF</sequence>
<evidence type="ECO:0000256" key="1">
    <source>
        <dbReference type="SAM" id="Phobius"/>
    </source>
</evidence>
<evidence type="ECO:0000313" key="3">
    <source>
        <dbReference type="Proteomes" id="UP000032679"/>
    </source>
</evidence>
<accession>A0A0D6MJB6</accession>
<keyword evidence="3" id="KW-1185">Reference proteome</keyword>